<feature type="compositionally biased region" description="Low complexity" evidence="1">
    <location>
        <begin position="46"/>
        <end position="111"/>
    </location>
</feature>
<reference evidence="3" key="1">
    <citation type="journal article" date="2019" name="Int. J. Syst. Evol. Microbiol.">
        <title>The Global Catalogue of Microorganisms (GCM) 10K type strain sequencing project: providing services to taxonomists for standard genome sequencing and annotation.</title>
        <authorList>
            <consortium name="The Broad Institute Genomics Platform"/>
            <consortium name="The Broad Institute Genome Sequencing Center for Infectious Disease"/>
            <person name="Wu L."/>
            <person name="Ma J."/>
        </authorList>
    </citation>
    <scope>NUCLEOTIDE SEQUENCE [LARGE SCALE GENOMIC DNA]</scope>
    <source>
        <strain evidence="3">CGMCC 4.7198</strain>
    </source>
</reference>
<gene>
    <name evidence="2" type="ORF">ACFPYK_18020</name>
</gene>
<sequence>MPSLDDRPHVARPAVARRVRRRLVVASSTAALALVLTACGTSSGDAGADPTATSPSPSASDSPTPSATATTAPAGTTTQTPEPPDTTSAPTPSATATPSEAAKPAASAKRSPVGRWRNRELAWVLRIKASGRFVEDFDGVKNIRSGTWRLKGKVVVLKGGDGITTRGRLAGDTITIRGTVLKRVR</sequence>
<organism evidence="2 3">
    <name type="scientific">Mumia xiangluensis</name>
    <dbReference type="NCBI Taxonomy" id="1678900"/>
    <lineage>
        <taxon>Bacteria</taxon>
        <taxon>Bacillati</taxon>
        <taxon>Actinomycetota</taxon>
        <taxon>Actinomycetes</taxon>
        <taxon>Propionibacteriales</taxon>
        <taxon>Nocardioidaceae</taxon>
        <taxon>Mumia</taxon>
    </lineage>
</organism>
<protein>
    <recommendedName>
        <fullName evidence="4">Lipoprotein</fullName>
    </recommendedName>
</protein>
<keyword evidence="3" id="KW-1185">Reference proteome</keyword>
<evidence type="ECO:0000256" key="1">
    <source>
        <dbReference type="SAM" id="MobiDB-lite"/>
    </source>
</evidence>
<proteinExistence type="predicted"/>
<dbReference type="Proteomes" id="UP001596097">
    <property type="component" value="Unassembled WGS sequence"/>
</dbReference>
<accession>A0ABW1QS37</accession>
<feature type="region of interest" description="Disordered" evidence="1">
    <location>
        <begin position="40"/>
        <end position="113"/>
    </location>
</feature>
<evidence type="ECO:0000313" key="3">
    <source>
        <dbReference type="Proteomes" id="UP001596097"/>
    </source>
</evidence>
<comment type="caution">
    <text evidence="2">The sequence shown here is derived from an EMBL/GenBank/DDBJ whole genome shotgun (WGS) entry which is preliminary data.</text>
</comment>
<dbReference type="EMBL" id="JBHSQL010000017">
    <property type="protein sequence ID" value="MFC6151306.1"/>
    <property type="molecule type" value="Genomic_DNA"/>
</dbReference>
<dbReference type="RefSeq" id="WP_153816621.1">
    <property type="nucleotide sequence ID" value="NZ_JBHSQL010000017.1"/>
</dbReference>
<evidence type="ECO:0000313" key="2">
    <source>
        <dbReference type="EMBL" id="MFC6151306.1"/>
    </source>
</evidence>
<name>A0ABW1QS37_9ACTN</name>
<evidence type="ECO:0008006" key="4">
    <source>
        <dbReference type="Google" id="ProtNLM"/>
    </source>
</evidence>